<organism evidence="2 3">
    <name type="scientific">Onchocerca volvulus</name>
    <dbReference type="NCBI Taxonomy" id="6282"/>
    <lineage>
        <taxon>Eukaryota</taxon>
        <taxon>Metazoa</taxon>
        <taxon>Ecdysozoa</taxon>
        <taxon>Nematoda</taxon>
        <taxon>Chromadorea</taxon>
        <taxon>Rhabditida</taxon>
        <taxon>Spirurina</taxon>
        <taxon>Spiruromorpha</taxon>
        <taxon>Filarioidea</taxon>
        <taxon>Onchocercidae</taxon>
        <taxon>Onchocerca</taxon>
    </lineage>
</organism>
<feature type="compositionally biased region" description="Basic residues" evidence="1">
    <location>
        <begin position="77"/>
        <end position="87"/>
    </location>
</feature>
<dbReference type="EnsemblMetazoa" id="OVOC492.1">
    <property type="protein sequence ID" value="OVOC492.1"/>
    <property type="gene ID" value="WBGene00237301"/>
</dbReference>
<feature type="compositionally biased region" description="Polar residues" evidence="1">
    <location>
        <begin position="49"/>
        <end position="61"/>
    </location>
</feature>
<dbReference type="Proteomes" id="UP000024404">
    <property type="component" value="Unassembled WGS sequence"/>
</dbReference>
<evidence type="ECO:0000313" key="2">
    <source>
        <dbReference type="EnsemblMetazoa" id="OVOC492.1"/>
    </source>
</evidence>
<protein>
    <submittedName>
        <fullName evidence="2">Uncharacterized protein</fullName>
    </submittedName>
</protein>
<dbReference type="EMBL" id="CMVM020000020">
    <property type="status" value="NOT_ANNOTATED_CDS"/>
    <property type="molecule type" value="Genomic_DNA"/>
</dbReference>
<reference evidence="3" key="1">
    <citation type="submission" date="2013-10" db="EMBL/GenBank/DDBJ databases">
        <title>Genome sequencing of Onchocerca volvulus.</title>
        <authorList>
            <person name="Cotton J."/>
            <person name="Tsai J."/>
            <person name="Stanley E."/>
            <person name="Tracey A."/>
            <person name="Holroyd N."/>
            <person name="Lustigman S."/>
            <person name="Berriman M."/>
        </authorList>
    </citation>
    <scope>NUCLEOTIDE SEQUENCE</scope>
</reference>
<evidence type="ECO:0000313" key="3">
    <source>
        <dbReference type="Proteomes" id="UP000024404"/>
    </source>
</evidence>
<sequence length="128" mass="14742">MTFGRSITVRVLVEMLLMNRADRPLGTRCDVQQPFYSSVESWSVDPSSYDQQTFPHFSPQQPVLIESDKQNSEKQRNKVGKRKHFRYVKAGNSEKKTKANIQKSERNDGVGVRKVESVKKDVVATLRR</sequence>
<dbReference type="AlphaFoldDB" id="A0A8R1Y1Y5"/>
<reference evidence="2" key="2">
    <citation type="submission" date="2022-06" db="UniProtKB">
        <authorList>
            <consortium name="EnsemblMetazoa"/>
        </authorList>
    </citation>
    <scope>IDENTIFICATION</scope>
</reference>
<proteinExistence type="predicted"/>
<feature type="compositionally biased region" description="Basic and acidic residues" evidence="1">
    <location>
        <begin position="66"/>
        <end position="76"/>
    </location>
</feature>
<accession>A0A8R1Y1Y5</accession>
<feature type="compositionally biased region" description="Basic and acidic residues" evidence="1">
    <location>
        <begin position="92"/>
        <end position="109"/>
    </location>
</feature>
<keyword evidence="3" id="KW-1185">Reference proteome</keyword>
<feature type="region of interest" description="Disordered" evidence="1">
    <location>
        <begin position="46"/>
        <end position="109"/>
    </location>
</feature>
<name>A0A8R1Y1Y5_ONCVO</name>
<evidence type="ECO:0000256" key="1">
    <source>
        <dbReference type="SAM" id="MobiDB-lite"/>
    </source>
</evidence>